<organism evidence="2 3">
    <name type="scientific">Persicobacter diffluens</name>
    <dbReference type="NCBI Taxonomy" id="981"/>
    <lineage>
        <taxon>Bacteria</taxon>
        <taxon>Pseudomonadati</taxon>
        <taxon>Bacteroidota</taxon>
        <taxon>Cytophagia</taxon>
        <taxon>Cytophagales</taxon>
        <taxon>Persicobacteraceae</taxon>
        <taxon>Persicobacter</taxon>
    </lineage>
</organism>
<dbReference type="Gene3D" id="1.10.260.40">
    <property type="entry name" value="lambda repressor-like DNA-binding domains"/>
    <property type="match status" value="1"/>
</dbReference>
<sequence length="93" mass="10432">MDLRGELRNAGLKDKDLAEKLNVSKSTVSAWVNGKQRPSWDNLEKIAEILGLKLKVEFVDPNENDNFKGVLDSSILEIFSNGKKLCSIEVKKD</sequence>
<proteinExistence type="predicted"/>
<dbReference type="PROSITE" id="PS50943">
    <property type="entry name" value="HTH_CROC1"/>
    <property type="match status" value="1"/>
</dbReference>
<evidence type="ECO:0000313" key="3">
    <source>
        <dbReference type="Proteomes" id="UP001310022"/>
    </source>
</evidence>
<feature type="domain" description="HTH cro/C1-type" evidence="1">
    <location>
        <begin position="15"/>
        <end position="58"/>
    </location>
</feature>
<dbReference type="InterPro" id="IPR001387">
    <property type="entry name" value="Cro/C1-type_HTH"/>
</dbReference>
<dbReference type="Proteomes" id="UP001310022">
    <property type="component" value="Unassembled WGS sequence"/>
</dbReference>
<protein>
    <recommendedName>
        <fullName evidence="1">HTH cro/C1-type domain-containing protein</fullName>
    </recommendedName>
</protein>
<comment type="caution">
    <text evidence="2">The sequence shown here is derived from an EMBL/GenBank/DDBJ whole genome shotgun (WGS) entry which is preliminary data.</text>
</comment>
<dbReference type="CDD" id="cd00093">
    <property type="entry name" value="HTH_XRE"/>
    <property type="match status" value="1"/>
</dbReference>
<gene>
    <name evidence="2" type="ORF">PEDI_53900</name>
</gene>
<dbReference type="AlphaFoldDB" id="A0AAN4W401"/>
<dbReference type="RefSeq" id="WP_338239889.1">
    <property type="nucleotide sequence ID" value="NZ_BQKE01000007.1"/>
</dbReference>
<keyword evidence="3" id="KW-1185">Reference proteome</keyword>
<dbReference type="GO" id="GO:0003677">
    <property type="term" value="F:DNA binding"/>
    <property type="evidence" value="ECO:0007669"/>
    <property type="project" value="InterPro"/>
</dbReference>
<evidence type="ECO:0000313" key="2">
    <source>
        <dbReference type="EMBL" id="GJM64838.1"/>
    </source>
</evidence>
<dbReference type="SUPFAM" id="SSF47413">
    <property type="entry name" value="lambda repressor-like DNA-binding domains"/>
    <property type="match status" value="1"/>
</dbReference>
<evidence type="ECO:0000259" key="1">
    <source>
        <dbReference type="PROSITE" id="PS50943"/>
    </source>
</evidence>
<name>A0AAN4W401_9BACT</name>
<reference evidence="2 3" key="1">
    <citation type="submission" date="2021-12" db="EMBL/GenBank/DDBJ databases">
        <title>Genome sequencing of bacteria with rrn-lacking chromosome and rrn-plasmid.</title>
        <authorList>
            <person name="Anda M."/>
            <person name="Iwasaki W."/>
        </authorList>
    </citation>
    <scope>NUCLEOTIDE SEQUENCE [LARGE SCALE GENOMIC DNA]</scope>
    <source>
        <strain evidence="2 3">NBRC 15940</strain>
    </source>
</reference>
<dbReference type="InterPro" id="IPR010982">
    <property type="entry name" value="Lambda_DNA-bd_dom_sf"/>
</dbReference>
<accession>A0AAN4W401</accession>
<dbReference type="SMART" id="SM00530">
    <property type="entry name" value="HTH_XRE"/>
    <property type="match status" value="1"/>
</dbReference>
<dbReference type="EMBL" id="BQKE01000007">
    <property type="protein sequence ID" value="GJM64838.1"/>
    <property type="molecule type" value="Genomic_DNA"/>
</dbReference>
<dbReference type="Pfam" id="PF01381">
    <property type="entry name" value="HTH_3"/>
    <property type="match status" value="1"/>
</dbReference>